<protein>
    <submittedName>
        <fullName evidence="7">Prolyl oligopeptidase family serine peptidase</fullName>
    </submittedName>
</protein>
<sequence>MTSGPSQTTKTTQAAEQEDTLPHDPYLWLEEIEGEDALAWVEAQNARTLARFADPAYEDMVGAIRSALDSEDRIPGVSKLGDFYYNFWRDREHPKGLWRRTTWESYTTQSPEWEILLDLDALAAAEGTEWVFHGARVRRTDRRRALVFLSPDGGDAHTVREFDLEARAFVADLAAGTAGAGEKAFVLPTAKAQASWVDDDTLLVATDWGPGTLTDSTYPASARLLRRGQDLSEAQEIRTVPAESLAIFSGTDRTPGFERAVVTEALDFFNSRTWIRDLPLDGGDPAAGWTLIDVPTDVSVDVDRDLLLFRPRTDWRGTGPDGAPFTVPAGALAVAPCAQFLHGAEASGAGTAEQTGENRSGARPRIVFAPEAVAQPAASLQGWSFTRNHLVLAFLRDVRSELRTLDRAALLTEGADSVPGELPGGAVPGVDPLLTVGMGAVDPDDEDCGDDVWMTVSGFLTPTTLMRGTLGAAAADGEPPAVVKTAPHLFDAGGLAVTQHFATSADGTRVPYFQVGPVSAEDPTAGLDSGTPESPASAEGPEAAPVMLDGYGGFELSRLPGYAPTVGLGWLEQGGTYVLANIRGGGEYGPGWHAAALRENRHRAYEDFVAVARDLVARGVTTRERIACSGGSNGGLLVGNMLTQFPEDFGAVSCGVPLLDMRRYTRLSAGASWAAEYGDPDDPEQWESIRTFSPYHLVEPTAAYPPVLFWTATSDDRVGPVQARKMAAKMQDAGIGGVWFYEDREGGHSAASDNEQAARTRALSYRFLMEQLTGADGQVG</sequence>
<dbReference type="EMBL" id="BAAAPZ010000017">
    <property type="protein sequence ID" value="GAA2103931.1"/>
    <property type="molecule type" value="Genomic_DNA"/>
</dbReference>
<name>A0ABP5INU0_9MICO</name>
<evidence type="ECO:0000259" key="5">
    <source>
        <dbReference type="Pfam" id="PF00326"/>
    </source>
</evidence>
<feature type="region of interest" description="Disordered" evidence="4">
    <location>
        <begin position="1"/>
        <end position="23"/>
    </location>
</feature>
<feature type="compositionally biased region" description="Low complexity" evidence="4">
    <location>
        <begin position="532"/>
        <end position="543"/>
    </location>
</feature>
<dbReference type="Gene3D" id="3.40.50.1820">
    <property type="entry name" value="alpha/beta hydrolase"/>
    <property type="match status" value="2"/>
</dbReference>
<dbReference type="InterPro" id="IPR001375">
    <property type="entry name" value="Peptidase_S9_cat"/>
</dbReference>
<reference evidence="8" key="1">
    <citation type="journal article" date="2019" name="Int. J. Syst. Evol. Microbiol.">
        <title>The Global Catalogue of Microorganisms (GCM) 10K type strain sequencing project: providing services to taxonomists for standard genome sequencing and annotation.</title>
        <authorList>
            <consortium name="The Broad Institute Genomics Platform"/>
            <consortium name="The Broad Institute Genome Sequencing Center for Infectious Disease"/>
            <person name="Wu L."/>
            <person name="Ma J."/>
        </authorList>
    </citation>
    <scope>NUCLEOTIDE SEQUENCE [LARGE SCALE GENOMIC DNA]</scope>
    <source>
        <strain evidence="8">JCM 15900</strain>
    </source>
</reference>
<keyword evidence="1" id="KW-0645">Protease</keyword>
<evidence type="ECO:0000313" key="8">
    <source>
        <dbReference type="Proteomes" id="UP001500984"/>
    </source>
</evidence>
<evidence type="ECO:0000256" key="1">
    <source>
        <dbReference type="ARBA" id="ARBA00022670"/>
    </source>
</evidence>
<dbReference type="Pfam" id="PF02897">
    <property type="entry name" value="Peptidase_S9_N"/>
    <property type="match status" value="1"/>
</dbReference>
<organism evidence="7 8">
    <name type="scientific">Brevibacterium salitolerans</name>
    <dbReference type="NCBI Taxonomy" id="1403566"/>
    <lineage>
        <taxon>Bacteria</taxon>
        <taxon>Bacillati</taxon>
        <taxon>Actinomycetota</taxon>
        <taxon>Actinomycetes</taxon>
        <taxon>Micrococcales</taxon>
        <taxon>Brevibacteriaceae</taxon>
        <taxon>Brevibacterium</taxon>
    </lineage>
</organism>
<dbReference type="SUPFAM" id="SSF53474">
    <property type="entry name" value="alpha/beta-Hydrolases"/>
    <property type="match status" value="1"/>
</dbReference>
<evidence type="ECO:0000259" key="6">
    <source>
        <dbReference type="Pfam" id="PF02897"/>
    </source>
</evidence>
<comment type="caution">
    <text evidence="7">The sequence shown here is derived from an EMBL/GenBank/DDBJ whole genome shotgun (WGS) entry which is preliminary data.</text>
</comment>
<dbReference type="Gene3D" id="2.130.10.120">
    <property type="entry name" value="Prolyl oligopeptidase, N-terminal domain"/>
    <property type="match status" value="2"/>
</dbReference>
<dbReference type="PANTHER" id="PTHR42881:SF13">
    <property type="entry name" value="PROLYL ENDOPEPTIDASE"/>
    <property type="match status" value="1"/>
</dbReference>
<feature type="domain" description="Peptidase S9A N-terminal" evidence="6">
    <location>
        <begin position="14"/>
        <end position="254"/>
    </location>
</feature>
<gene>
    <name evidence="7" type="ORF">GCM10009823_28190</name>
</gene>
<evidence type="ECO:0000313" key="7">
    <source>
        <dbReference type="EMBL" id="GAA2103931.1"/>
    </source>
</evidence>
<evidence type="ECO:0000256" key="4">
    <source>
        <dbReference type="SAM" id="MobiDB-lite"/>
    </source>
</evidence>
<dbReference type="PRINTS" id="PR00862">
    <property type="entry name" value="PROLIGOPTASE"/>
</dbReference>
<dbReference type="PANTHER" id="PTHR42881">
    <property type="entry name" value="PROLYL ENDOPEPTIDASE"/>
    <property type="match status" value="1"/>
</dbReference>
<dbReference type="Proteomes" id="UP001500984">
    <property type="component" value="Unassembled WGS sequence"/>
</dbReference>
<keyword evidence="8" id="KW-1185">Reference proteome</keyword>
<dbReference type="Pfam" id="PF00326">
    <property type="entry name" value="Peptidase_S9"/>
    <property type="match status" value="1"/>
</dbReference>
<accession>A0ABP5INU0</accession>
<dbReference type="InterPro" id="IPR002470">
    <property type="entry name" value="Peptidase_S9A"/>
</dbReference>
<evidence type="ECO:0000256" key="2">
    <source>
        <dbReference type="ARBA" id="ARBA00022801"/>
    </source>
</evidence>
<keyword evidence="3" id="KW-0720">Serine protease</keyword>
<feature type="region of interest" description="Disordered" evidence="4">
    <location>
        <begin position="519"/>
        <end position="543"/>
    </location>
</feature>
<evidence type="ECO:0000256" key="3">
    <source>
        <dbReference type="ARBA" id="ARBA00022825"/>
    </source>
</evidence>
<dbReference type="InterPro" id="IPR051167">
    <property type="entry name" value="Prolyl_oligopep/macrocyclase"/>
</dbReference>
<keyword evidence="2" id="KW-0378">Hydrolase</keyword>
<dbReference type="InterPro" id="IPR029058">
    <property type="entry name" value="AB_hydrolase_fold"/>
</dbReference>
<dbReference type="SUPFAM" id="SSF50993">
    <property type="entry name" value="Peptidase/esterase 'gauge' domain"/>
    <property type="match status" value="1"/>
</dbReference>
<dbReference type="RefSeq" id="WP_344337934.1">
    <property type="nucleotide sequence ID" value="NZ_BAAAPZ010000017.1"/>
</dbReference>
<proteinExistence type="predicted"/>
<feature type="domain" description="Peptidase S9 prolyl oligopeptidase catalytic" evidence="5">
    <location>
        <begin position="570"/>
        <end position="773"/>
    </location>
</feature>
<dbReference type="InterPro" id="IPR023302">
    <property type="entry name" value="Pept_S9A_N"/>
</dbReference>